<dbReference type="InterPro" id="IPR052392">
    <property type="entry name" value="Kelch-BTB_domain-containing"/>
</dbReference>
<evidence type="ECO:0008006" key="3">
    <source>
        <dbReference type="Google" id="ProtNLM"/>
    </source>
</evidence>
<organism evidence="1 2">
    <name type="scientific">Actinocorallia herbida</name>
    <dbReference type="NCBI Taxonomy" id="58109"/>
    <lineage>
        <taxon>Bacteria</taxon>
        <taxon>Bacillati</taxon>
        <taxon>Actinomycetota</taxon>
        <taxon>Actinomycetes</taxon>
        <taxon>Streptosporangiales</taxon>
        <taxon>Thermomonosporaceae</taxon>
        <taxon>Actinocorallia</taxon>
    </lineage>
</organism>
<reference evidence="1 2" key="1">
    <citation type="submission" date="2018-11" db="EMBL/GenBank/DDBJ databases">
        <title>Sequencing the genomes of 1000 actinobacteria strains.</title>
        <authorList>
            <person name="Klenk H.-P."/>
        </authorList>
    </citation>
    <scope>NUCLEOTIDE SEQUENCE [LARGE SCALE GENOMIC DNA]</scope>
    <source>
        <strain evidence="1 2">DSM 44254</strain>
    </source>
</reference>
<dbReference type="Gene3D" id="2.120.10.80">
    <property type="entry name" value="Kelch-type beta propeller"/>
    <property type="match status" value="2"/>
</dbReference>
<protein>
    <recommendedName>
        <fullName evidence="3">Galactose oxidase-like protein</fullName>
    </recommendedName>
</protein>
<dbReference type="PANTHER" id="PTHR46375:SF3">
    <property type="entry name" value="KELCH REPEAT AND BTB DOMAIN-CONTAINING PROTEIN 13"/>
    <property type="match status" value="1"/>
</dbReference>
<dbReference type="AlphaFoldDB" id="A0A3N1CVV1"/>
<accession>A0A3N1CVV1</accession>
<proteinExistence type="predicted"/>
<keyword evidence="2" id="KW-1185">Reference proteome</keyword>
<dbReference type="Proteomes" id="UP000272400">
    <property type="component" value="Unassembled WGS sequence"/>
</dbReference>
<gene>
    <name evidence="1" type="ORF">EDD29_2939</name>
</gene>
<dbReference type="PANTHER" id="PTHR46375">
    <property type="entry name" value="KELCH REPEAT AND BTB DOMAIN-CONTAINING PROTEIN 13-RELATED"/>
    <property type="match status" value="1"/>
</dbReference>
<sequence>MPVPPTRAAGTVRVLPGAPVPGRSWSGAVWTGREMVVWGGVTEREETDGKKVRTVVEERADGAAYDPATDRWRVLPVAPLSGRERPVMVWTGERVLVVGGRVRRRTDGVRDGAAYDPVADSWEVLPGAPEPPSEHVVWTGEEAVFVSELGGVAYHPGRRTWRTLAGGPGLEWVEQLVWTGSEVIVLGSDGGEELAGAAYDPGADRWRELPEPGVSSSSGRVAVWSSGKVLVVSPSSERVDGGEVDPFPKPLDPGGVYDPATDRWSALPLAPAGLGATYRGALTPRGVLFWDGGPTVARFDPATARWSSQPVPGRPGRSFGVLIWTGAELVVWGGDGCPPLADCVRLVPPPEAIALTP</sequence>
<evidence type="ECO:0000313" key="1">
    <source>
        <dbReference type="EMBL" id="ROO85396.1"/>
    </source>
</evidence>
<evidence type="ECO:0000313" key="2">
    <source>
        <dbReference type="Proteomes" id="UP000272400"/>
    </source>
</evidence>
<dbReference type="EMBL" id="RJKE01000001">
    <property type="protein sequence ID" value="ROO85396.1"/>
    <property type="molecule type" value="Genomic_DNA"/>
</dbReference>
<comment type="caution">
    <text evidence="1">The sequence shown here is derived from an EMBL/GenBank/DDBJ whole genome shotgun (WGS) entry which is preliminary data.</text>
</comment>
<dbReference type="SUPFAM" id="SSF117281">
    <property type="entry name" value="Kelch motif"/>
    <property type="match status" value="1"/>
</dbReference>
<dbReference type="InterPro" id="IPR015915">
    <property type="entry name" value="Kelch-typ_b-propeller"/>
</dbReference>
<name>A0A3N1CVV1_9ACTN</name>
<dbReference type="OrthoDB" id="3420153at2"/>
<dbReference type="RefSeq" id="WP_148085956.1">
    <property type="nucleotide sequence ID" value="NZ_RJKE01000001.1"/>
</dbReference>